<evidence type="ECO:0000256" key="5">
    <source>
        <dbReference type="ARBA" id="ARBA00022801"/>
    </source>
</evidence>
<dbReference type="GO" id="GO:0052717">
    <property type="term" value="F:tRNA-specific adenosine-34 deaminase activity"/>
    <property type="evidence" value="ECO:0007669"/>
    <property type="project" value="UniProtKB-EC"/>
</dbReference>
<evidence type="ECO:0000313" key="12">
    <source>
        <dbReference type="Proteomes" id="UP001596527"/>
    </source>
</evidence>
<sequence length="290" mass="30536">MDRLREAMGRALFLADKARGNDDVPVGAVVLDSTGRIIGQGWNQRELHHDPSAHAEIIALRDAGERLGRWNLVGCTLVVTLEPCTMCAGAIVQARIDRVVFAAWDPKAGAAGSVRDVLRDSRLNHQVEVVGGVLEEEASIQLRGFFADRRSRGPASAGSAGAGALALPARSDRSGAVAPVQGPVSAPAAIPVPPPPARSQMSVPPLGSASRRRSWETSDRPGEVLPAFPPSDRPAPAPVPSRPTSRTSPVAPAAPRGLPPERPAAEDPVDRPAPSQGLHVRRHQHGGPRH</sequence>
<dbReference type="PROSITE" id="PS00903">
    <property type="entry name" value="CYT_DCMP_DEAMINASES_1"/>
    <property type="match status" value="1"/>
</dbReference>
<dbReference type="SUPFAM" id="SSF53927">
    <property type="entry name" value="Cytidine deaminase-like"/>
    <property type="match status" value="1"/>
</dbReference>
<dbReference type="InterPro" id="IPR028883">
    <property type="entry name" value="tRNA_aden_deaminase"/>
</dbReference>
<dbReference type="RefSeq" id="WP_380976333.1">
    <property type="nucleotide sequence ID" value="NZ_JBHTEF010000001.1"/>
</dbReference>
<keyword evidence="4 8" id="KW-0479">Metal-binding</keyword>
<evidence type="ECO:0000259" key="10">
    <source>
        <dbReference type="PROSITE" id="PS51747"/>
    </source>
</evidence>
<gene>
    <name evidence="8 11" type="primary">tadA</name>
    <name evidence="11" type="ORF">ACFQWG_12320</name>
</gene>
<dbReference type="EMBL" id="JBHTEF010000001">
    <property type="protein sequence ID" value="MFC7581980.1"/>
    <property type="molecule type" value="Genomic_DNA"/>
</dbReference>
<accession>A0ABW2SPB9</accession>
<dbReference type="Proteomes" id="UP001596527">
    <property type="component" value="Unassembled WGS sequence"/>
</dbReference>
<comment type="function">
    <text evidence="8">Catalyzes the deamination of adenosine to inosine at the wobble position 34 of tRNA(Arg2).</text>
</comment>
<feature type="domain" description="CMP/dCMP-type deaminase" evidence="10">
    <location>
        <begin position="2"/>
        <end position="115"/>
    </location>
</feature>
<dbReference type="HAMAP" id="MF_00972">
    <property type="entry name" value="tRNA_aden_deaminase"/>
    <property type="match status" value="1"/>
</dbReference>
<proteinExistence type="inferred from homology"/>
<dbReference type="InterPro" id="IPR016192">
    <property type="entry name" value="APOBEC/CMP_deaminase_Zn-bd"/>
</dbReference>
<feature type="compositionally biased region" description="Basic and acidic residues" evidence="9">
    <location>
        <begin position="213"/>
        <end position="222"/>
    </location>
</feature>
<feature type="compositionally biased region" description="Low complexity" evidence="9">
    <location>
        <begin position="242"/>
        <end position="251"/>
    </location>
</feature>
<evidence type="ECO:0000256" key="9">
    <source>
        <dbReference type="SAM" id="MobiDB-lite"/>
    </source>
</evidence>
<evidence type="ECO:0000256" key="1">
    <source>
        <dbReference type="ARBA" id="ARBA00010669"/>
    </source>
</evidence>
<dbReference type="Gene3D" id="3.40.140.10">
    <property type="entry name" value="Cytidine Deaminase, domain 2"/>
    <property type="match status" value="1"/>
</dbReference>
<keyword evidence="5 8" id="KW-0378">Hydrolase</keyword>
<dbReference type="Pfam" id="PF00383">
    <property type="entry name" value="dCMP_cyt_deam_1"/>
    <property type="match status" value="1"/>
</dbReference>
<dbReference type="PROSITE" id="PS51747">
    <property type="entry name" value="CYT_DCMP_DEAMINASES_2"/>
    <property type="match status" value="1"/>
</dbReference>
<dbReference type="PANTHER" id="PTHR11079">
    <property type="entry name" value="CYTOSINE DEAMINASE FAMILY MEMBER"/>
    <property type="match status" value="1"/>
</dbReference>
<feature type="compositionally biased region" description="Basic residues" evidence="9">
    <location>
        <begin position="279"/>
        <end position="290"/>
    </location>
</feature>
<evidence type="ECO:0000256" key="6">
    <source>
        <dbReference type="ARBA" id="ARBA00022833"/>
    </source>
</evidence>
<evidence type="ECO:0000313" key="11">
    <source>
        <dbReference type="EMBL" id="MFC7581980.1"/>
    </source>
</evidence>
<reference evidence="12" key="1">
    <citation type="journal article" date="2019" name="Int. J. Syst. Evol. Microbiol.">
        <title>The Global Catalogue of Microorganisms (GCM) 10K type strain sequencing project: providing services to taxonomists for standard genome sequencing and annotation.</title>
        <authorList>
            <consortium name="The Broad Institute Genomics Platform"/>
            <consortium name="The Broad Institute Genome Sequencing Center for Infectious Disease"/>
            <person name="Wu L."/>
            <person name="Ma J."/>
        </authorList>
    </citation>
    <scope>NUCLEOTIDE SEQUENCE [LARGE SCALE GENOMIC DNA]</scope>
    <source>
        <strain evidence="12">CCUG 56698</strain>
    </source>
</reference>
<evidence type="ECO:0000256" key="7">
    <source>
        <dbReference type="ARBA" id="ARBA00048045"/>
    </source>
</evidence>
<dbReference type="CDD" id="cd01285">
    <property type="entry name" value="nucleoside_deaminase"/>
    <property type="match status" value="1"/>
</dbReference>
<evidence type="ECO:0000256" key="3">
    <source>
        <dbReference type="ARBA" id="ARBA00022694"/>
    </source>
</evidence>
<evidence type="ECO:0000256" key="4">
    <source>
        <dbReference type="ARBA" id="ARBA00022723"/>
    </source>
</evidence>
<evidence type="ECO:0000256" key="2">
    <source>
        <dbReference type="ARBA" id="ARBA00011738"/>
    </source>
</evidence>
<dbReference type="NCBIfam" id="NF008113">
    <property type="entry name" value="PRK10860.1"/>
    <property type="match status" value="1"/>
</dbReference>
<comment type="cofactor">
    <cofactor evidence="8">
        <name>Zn(2+)</name>
        <dbReference type="ChEBI" id="CHEBI:29105"/>
    </cofactor>
    <text evidence="8">Binds 1 zinc ion per subunit.</text>
</comment>
<keyword evidence="12" id="KW-1185">Reference proteome</keyword>
<dbReference type="InterPro" id="IPR002125">
    <property type="entry name" value="CMP_dCMP_dom"/>
</dbReference>
<name>A0ABW2SPB9_9ACTO</name>
<feature type="active site" description="Proton donor" evidence="8">
    <location>
        <position position="56"/>
    </location>
</feature>
<feature type="compositionally biased region" description="Pro residues" evidence="9">
    <location>
        <begin position="227"/>
        <end position="241"/>
    </location>
</feature>
<keyword evidence="3 8" id="KW-0819">tRNA processing</keyword>
<comment type="subunit">
    <text evidence="2 8">Homodimer.</text>
</comment>
<dbReference type="EC" id="3.5.4.33" evidence="8"/>
<feature type="binding site" evidence="8">
    <location>
        <position position="87"/>
    </location>
    <ligand>
        <name>Zn(2+)</name>
        <dbReference type="ChEBI" id="CHEBI:29105"/>
        <note>catalytic</note>
    </ligand>
</feature>
<comment type="catalytic activity">
    <reaction evidence="7 8">
        <text>adenosine(34) in tRNA + H2O + H(+) = inosine(34) in tRNA + NH4(+)</text>
        <dbReference type="Rhea" id="RHEA:43168"/>
        <dbReference type="Rhea" id="RHEA-COMP:10373"/>
        <dbReference type="Rhea" id="RHEA-COMP:10374"/>
        <dbReference type="ChEBI" id="CHEBI:15377"/>
        <dbReference type="ChEBI" id="CHEBI:15378"/>
        <dbReference type="ChEBI" id="CHEBI:28938"/>
        <dbReference type="ChEBI" id="CHEBI:74411"/>
        <dbReference type="ChEBI" id="CHEBI:82852"/>
        <dbReference type="EC" id="3.5.4.33"/>
    </reaction>
</comment>
<evidence type="ECO:0000256" key="8">
    <source>
        <dbReference type="HAMAP-Rule" id="MF_00972"/>
    </source>
</evidence>
<dbReference type="InterPro" id="IPR016193">
    <property type="entry name" value="Cytidine_deaminase-like"/>
</dbReference>
<comment type="similarity">
    <text evidence="1">Belongs to the cytidine and deoxycytidylate deaminase family. ADAT2 subfamily.</text>
</comment>
<comment type="caution">
    <text evidence="11">The sequence shown here is derived from an EMBL/GenBank/DDBJ whole genome shotgun (WGS) entry which is preliminary data.</text>
</comment>
<feature type="region of interest" description="Disordered" evidence="9">
    <location>
        <begin position="187"/>
        <end position="290"/>
    </location>
</feature>
<dbReference type="PANTHER" id="PTHR11079:SF202">
    <property type="entry name" value="TRNA-SPECIFIC ADENOSINE DEAMINASE"/>
    <property type="match status" value="1"/>
</dbReference>
<organism evidence="11 12">
    <name type="scientific">Schaalia naturae</name>
    <dbReference type="NCBI Taxonomy" id="635203"/>
    <lineage>
        <taxon>Bacteria</taxon>
        <taxon>Bacillati</taxon>
        <taxon>Actinomycetota</taxon>
        <taxon>Actinomycetes</taxon>
        <taxon>Actinomycetales</taxon>
        <taxon>Actinomycetaceae</taxon>
        <taxon>Schaalia</taxon>
    </lineage>
</organism>
<feature type="binding site" evidence="8">
    <location>
        <position position="84"/>
    </location>
    <ligand>
        <name>Zn(2+)</name>
        <dbReference type="ChEBI" id="CHEBI:29105"/>
        <note>catalytic</note>
    </ligand>
</feature>
<keyword evidence="6 8" id="KW-0862">Zinc</keyword>
<protein>
    <recommendedName>
        <fullName evidence="8">tRNA-specific adenosine deaminase</fullName>
        <ecNumber evidence="8">3.5.4.33</ecNumber>
    </recommendedName>
</protein>
<feature type="binding site" evidence="8">
    <location>
        <position position="54"/>
    </location>
    <ligand>
        <name>Zn(2+)</name>
        <dbReference type="ChEBI" id="CHEBI:29105"/>
        <note>catalytic</note>
    </ligand>
</feature>